<dbReference type="GO" id="GO:0008270">
    <property type="term" value="F:zinc ion binding"/>
    <property type="evidence" value="ECO:0007669"/>
    <property type="project" value="UniProtKB-KW"/>
</dbReference>
<dbReference type="Gene3D" id="2.30.30.10">
    <property type="entry name" value="Integrase, C-terminal domain superfamily, retroviral"/>
    <property type="match status" value="1"/>
</dbReference>
<feature type="domain" description="Integrase-type" evidence="17">
    <location>
        <begin position="712"/>
        <end position="761"/>
    </location>
</feature>
<dbReference type="Gene3D" id="1.10.10.200">
    <property type="match status" value="1"/>
</dbReference>
<keyword evidence="7" id="KW-0378">Hydrolase</keyword>
<keyword evidence="2" id="KW-0808">Transferase</keyword>
<protein>
    <submittedName>
        <fullName evidence="18">(raccoon dog) hypothetical protein</fullName>
    </submittedName>
</protein>
<dbReference type="GO" id="GO:0004523">
    <property type="term" value="F:RNA-DNA hybrid ribonuclease activity"/>
    <property type="evidence" value="ECO:0007669"/>
    <property type="project" value="InterPro"/>
</dbReference>
<evidence type="ECO:0000313" key="18">
    <source>
        <dbReference type="EMBL" id="CAD7682372.1"/>
    </source>
</evidence>
<evidence type="ECO:0000313" key="19">
    <source>
        <dbReference type="Proteomes" id="UP000645828"/>
    </source>
</evidence>
<dbReference type="Proteomes" id="UP000645828">
    <property type="component" value="Unassembled WGS sequence"/>
</dbReference>
<keyword evidence="4" id="KW-0540">Nuclease</keyword>
<dbReference type="InterPro" id="IPR043128">
    <property type="entry name" value="Rev_trsase/Diguanyl_cyclase"/>
</dbReference>
<gene>
    <name evidence="18" type="ORF">NYPRO_LOCUS15164</name>
</gene>
<evidence type="ECO:0000256" key="1">
    <source>
        <dbReference type="ARBA" id="ARBA00010879"/>
    </source>
</evidence>
<dbReference type="InterPro" id="IPR012337">
    <property type="entry name" value="RNaseH-like_sf"/>
</dbReference>
<keyword evidence="5" id="KW-0479">Metal-binding</keyword>
<keyword evidence="9" id="KW-0695">RNA-directed DNA polymerase</keyword>
<evidence type="ECO:0000259" key="16">
    <source>
        <dbReference type="PROSITE" id="PS50994"/>
    </source>
</evidence>
<evidence type="ECO:0000256" key="3">
    <source>
        <dbReference type="ARBA" id="ARBA00022695"/>
    </source>
</evidence>
<dbReference type="GO" id="GO:0003964">
    <property type="term" value="F:RNA-directed DNA polymerase activity"/>
    <property type="evidence" value="ECO:0007669"/>
    <property type="project" value="UniProtKB-KW"/>
</dbReference>
<dbReference type="PROSITE" id="PS50879">
    <property type="entry name" value="RNASE_H_1"/>
    <property type="match status" value="1"/>
</dbReference>
<dbReference type="SUPFAM" id="SSF56672">
    <property type="entry name" value="DNA/RNA polymerases"/>
    <property type="match status" value="1"/>
</dbReference>
<proteinExistence type="inferred from homology"/>
<dbReference type="InterPro" id="IPR043502">
    <property type="entry name" value="DNA/RNA_pol_sf"/>
</dbReference>
<accession>A0A811Z254</accession>
<dbReference type="PROSITE" id="PS51027">
    <property type="entry name" value="INTEGRASE_DBD"/>
    <property type="match status" value="1"/>
</dbReference>
<evidence type="ECO:0000256" key="6">
    <source>
        <dbReference type="ARBA" id="ARBA00022759"/>
    </source>
</evidence>
<evidence type="ECO:0000259" key="15">
    <source>
        <dbReference type="PROSITE" id="PS50879"/>
    </source>
</evidence>
<evidence type="ECO:0000256" key="4">
    <source>
        <dbReference type="ARBA" id="ARBA00022722"/>
    </source>
</evidence>
<dbReference type="PROSITE" id="PS50876">
    <property type="entry name" value="ZF_INTEGRASE"/>
    <property type="match status" value="1"/>
</dbReference>
<dbReference type="GO" id="GO:0015074">
    <property type="term" value="P:DNA integration"/>
    <property type="evidence" value="ECO:0007669"/>
    <property type="project" value="UniProtKB-KW"/>
</dbReference>
<dbReference type="InterPro" id="IPR001584">
    <property type="entry name" value="Integrase_cat-core"/>
</dbReference>
<organism evidence="18 19">
    <name type="scientific">Nyctereutes procyonoides</name>
    <name type="common">Raccoon dog</name>
    <name type="synonym">Canis procyonoides</name>
    <dbReference type="NCBI Taxonomy" id="34880"/>
    <lineage>
        <taxon>Eukaryota</taxon>
        <taxon>Metazoa</taxon>
        <taxon>Chordata</taxon>
        <taxon>Craniata</taxon>
        <taxon>Vertebrata</taxon>
        <taxon>Euteleostomi</taxon>
        <taxon>Mammalia</taxon>
        <taxon>Eutheria</taxon>
        <taxon>Laurasiatheria</taxon>
        <taxon>Carnivora</taxon>
        <taxon>Caniformia</taxon>
        <taxon>Canidae</taxon>
        <taxon>Nyctereutes</taxon>
    </lineage>
</organism>
<dbReference type="PROSITE" id="PS50994">
    <property type="entry name" value="INTEGRASE"/>
    <property type="match status" value="1"/>
</dbReference>
<keyword evidence="8" id="KW-0229">DNA integration</keyword>
<evidence type="ECO:0000256" key="7">
    <source>
        <dbReference type="ARBA" id="ARBA00022801"/>
    </source>
</evidence>
<evidence type="ECO:0000256" key="8">
    <source>
        <dbReference type="ARBA" id="ARBA00022908"/>
    </source>
</evidence>
<dbReference type="GO" id="GO:0035613">
    <property type="term" value="F:RNA stem-loop binding"/>
    <property type="evidence" value="ECO:0007669"/>
    <property type="project" value="TreeGrafter"/>
</dbReference>
<dbReference type="InterPro" id="IPR010661">
    <property type="entry name" value="RVT_thumb"/>
</dbReference>
<evidence type="ECO:0000256" key="11">
    <source>
        <dbReference type="PROSITE-ProRule" id="PRU00450"/>
    </source>
</evidence>
<dbReference type="Gene3D" id="3.30.70.270">
    <property type="match status" value="2"/>
</dbReference>
<dbReference type="Pfam" id="PF06817">
    <property type="entry name" value="RVT_thumb"/>
    <property type="match status" value="1"/>
</dbReference>
<dbReference type="Pfam" id="PF00552">
    <property type="entry name" value="IN_DBD_C"/>
    <property type="match status" value="1"/>
</dbReference>
<comment type="caution">
    <text evidence="18">The sequence shown here is derived from an EMBL/GenBank/DDBJ whole genome shotgun (WGS) entry which is preliminary data.</text>
</comment>
<keyword evidence="10" id="KW-0238">DNA-binding</keyword>
<evidence type="ECO:0000259" key="14">
    <source>
        <dbReference type="PROSITE" id="PS50878"/>
    </source>
</evidence>
<feature type="domain" description="Integrase-type" evidence="13">
    <location>
        <begin position="491"/>
        <end position="532"/>
    </location>
</feature>
<dbReference type="SUPFAM" id="SSF53098">
    <property type="entry name" value="Ribonuclease H-like"/>
    <property type="match status" value="2"/>
</dbReference>
<dbReference type="SUPFAM" id="SSF50122">
    <property type="entry name" value="DNA-binding domain of retroviral integrase"/>
    <property type="match status" value="1"/>
</dbReference>
<dbReference type="Gene3D" id="3.10.10.10">
    <property type="entry name" value="HIV Type 1 Reverse Transcriptase, subunit A, domain 1"/>
    <property type="match status" value="1"/>
</dbReference>
<reference evidence="18" key="1">
    <citation type="submission" date="2020-12" db="EMBL/GenBank/DDBJ databases">
        <authorList>
            <consortium name="Molecular Ecology Group"/>
        </authorList>
    </citation>
    <scope>NUCLEOTIDE SEQUENCE</scope>
    <source>
        <strain evidence="18">TBG_1078</strain>
    </source>
</reference>
<dbReference type="InterPro" id="IPR036862">
    <property type="entry name" value="Integrase_C_dom_sf_retrovir"/>
</dbReference>
<keyword evidence="19" id="KW-1185">Reference proteome</keyword>
<dbReference type="Pfam" id="PF02022">
    <property type="entry name" value="Integrase_Zn"/>
    <property type="match status" value="1"/>
</dbReference>
<comment type="similarity">
    <text evidence="1">Belongs to the beta type-B retroviral polymerase family. HERV class-II K(HML-2) pol subfamily.</text>
</comment>
<keyword evidence="6" id="KW-0255">Endonuclease</keyword>
<dbReference type="InterPro" id="IPR003308">
    <property type="entry name" value="Integrase_Zn-bd_dom_N"/>
</dbReference>
<feature type="domain" description="Reverse transcriptase" evidence="14">
    <location>
        <begin position="1"/>
        <end position="147"/>
    </location>
</feature>
<dbReference type="PANTHER" id="PTHR41694:SF3">
    <property type="entry name" value="RNA-DIRECTED DNA POLYMERASE-RELATED"/>
    <property type="match status" value="1"/>
</dbReference>
<dbReference type="InterPro" id="IPR017856">
    <property type="entry name" value="Integrase-like_N"/>
</dbReference>
<feature type="domain" description="RNase H type-1" evidence="15">
    <location>
        <begin position="352"/>
        <end position="486"/>
    </location>
</feature>
<dbReference type="SUPFAM" id="SSF46919">
    <property type="entry name" value="N-terminal Zn binding domain of HIV integrase"/>
    <property type="match status" value="1"/>
</dbReference>
<dbReference type="Gene3D" id="3.30.420.10">
    <property type="entry name" value="Ribonuclease H-like superfamily/Ribonuclease H"/>
    <property type="match status" value="2"/>
</dbReference>
<evidence type="ECO:0000259" key="13">
    <source>
        <dbReference type="PROSITE" id="PS50876"/>
    </source>
</evidence>
<dbReference type="EMBL" id="CAJHUB010000754">
    <property type="protein sequence ID" value="CAD7682372.1"/>
    <property type="molecule type" value="Genomic_DNA"/>
</dbReference>
<evidence type="ECO:0000256" key="5">
    <source>
        <dbReference type="ARBA" id="ARBA00022723"/>
    </source>
</evidence>
<keyword evidence="3" id="KW-0548">Nucleotidyltransferase</keyword>
<sequence>MGTLQPGLPSPSAIPLNFQMLVLDLKDCFFTISLAPGDGEHFAFSLPSTNLQERYYPYEWTVLPQGMVNSPTLCQEYVKRAIIPFRKQFPEVYCIHYMDDLLLATETNKNLANAFLVLSQCLSSAGLQIAPEKVRRDAPFEYLGYLISKESIRPQKITVRTSQLKTLNDFQRLLGDKNWLCPSLSLTTSQLQPLFSILKGDSSPLSLRQLTPEAEDALALVANKISSAQLQQRDLTKNVNLIILKPDTLPMAVLWQTHGPLEWLHLAMHVLHVINPTISLISLLIVRGRKRCIQLFGHEPHNIICPLLTASMVEDAYQTSLEWQTSMANFPGQFLFHLPNDKLLQGLYHSYYIYAPIIFLDAGKDGHVAIVYLHKQHKNVIQLSYKTKSVQRAELYAVMKTLEIYQELFNLYSDSQYVARILPILADSFINSNDEELSCLFHKLQQLLLKRVSPIFVSHIRAHSGLPGPLSSGNDLADRYTHLYSVIANKDSVGMAMKSHSLFHQNARSLRKQFHITREQARQIVKNCSLCPQYVNTPSFAINPRGLLPNDLWQMDVTHYSSFNKLQFVHVSIDTYSGMIVASAHSGESFTDVQNHLFHAFAYMGMPKRLKTDNGSAYISQAFKTFCETFHIQHTTGIPYNSTGQAIIERAHLTLKNTLQKLKKGEIMAGKMKYSPHMHLDLAIFILNFLIVHDDGYTPSEKHWGKNTDPPLMAKWKDPMTGQWKGPDPLLRQGRGYACIFPQDEEAPRWVPAKFVRDIKTEKEDESAELMPSSEEEDS</sequence>
<dbReference type="InterPro" id="IPR000477">
    <property type="entry name" value="RT_dom"/>
</dbReference>
<dbReference type="Pfam" id="PF00075">
    <property type="entry name" value="RNase_H"/>
    <property type="match status" value="1"/>
</dbReference>
<evidence type="ECO:0000256" key="2">
    <source>
        <dbReference type="ARBA" id="ARBA00022679"/>
    </source>
</evidence>
<evidence type="ECO:0000256" key="9">
    <source>
        <dbReference type="ARBA" id="ARBA00022918"/>
    </source>
</evidence>
<dbReference type="InterPro" id="IPR002156">
    <property type="entry name" value="RNaseH_domain"/>
</dbReference>
<evidence type="ECO:0000259" key="17">
    <source>
        <dbReference type="PROSITE" id="PS51027"/>
    </source>
</evidence>
<dbReference type="AlphaFoldDB" id="A0A811Z254"/>
<evidence type="ECO:0000256" key="12">
    <source>
        <dbReference type="PROSITE-ProRule" id="PRU00506"/>
    </source>
</evidence>
<dbReference type="GO" id="GO:0003677">
    <property type="term" value="F:DNA binding"/>
    <property type="evidence" value="ECO:0007669"/>
    <property type="project" value="UniProtKB-KW"/>
</dbReference>
<name>A0A811Z254_NYCPR</name>
<feature type="domain" description="Integrase catalytic" evidence="16">
    <location>
        <begin position="545"/>
        <end position="707"/>
    </location>
</feature>
<keyword evidence="11" id="KW-0862">Zinc</keyword>
<feature type="DNA-binding region" description="Integrase-type" evidence="12">
    <location>
        <begin position="712"/>
        <end position="761"/>
    </location>
</feature>
<keyword evidence="11" id="KW-0863">Zinc-finger</keyword>
<dbReference type="InterPro" id="IPR036397">
    <property type="entry name" value="RNaseH_sf"/>
</dbReference>
<dbReference type="Pfam" id="PF00078">
    <property type="entry name" value="RVT_1"/>
    <property type="match status" value="1"/>
</dbReference>
<dbReference type="Pfam" id="PF00665">
    <property type="entry name" value="rve"/>
    <property type="match status" value="1"/>
</dbReference>
<dbReference type="PANTHER" id="PTHR41694">
    <property type="entry name" value="ENDOGENOUS RETROVIRUS GROUP K MEMBER POL PROTEIN"/>
    <property type="match status" value="1"/>
</dbReference>
<dbReference type="PROSITE" id="PS50878">
    <property type="entry name" value="RT_POL"/>
    <property type="match status" value="1"/>
</dbReference>
<dbReference type="InterPro" id="IPR001037">
    <property type="entry name" value="Integrase_C_retrovir"/>
</dbReference>
<evidence type="ECO:0000256" key="10">
    <source>
        <dbReference type="ARBA" id="ARBA00023125"/>
    </source>
</evidence>